<gene>
    <name evidence="4" type="ORF">MEDL_18811</name>
</gene>
<reference evidence="4" key="1">
    <citation type="submission" date="2021-03" db="EMBL/GenBank/DDBJ databases">
        <authorList>
            <person name="Bekaert M."/>
        </authorList>
    </citation>
    <scope>NUCLEOTIDE SEQUENCE</scope>
</reference>
<dbReference type="PANTHER" id="PTHR24171">
    <property type="entry name" value="ANKYRIN REPEAT DOMAIN-CONTAINING PROTEIN 39-RELATED"/>
    <property type="match status" value="1"/>
</dbReference>
<dbReference type="EMBL" id="CAJPWZ010000944">
    <property type="protein sequence ID" value="CAG2204374.1"/>
    <property type="molecule type" value="Genomic_DNA"/>
</dbReference>
<evidence type="ECO:0000313" key="5">
    <source>
        <dbReference type="Proteomes" id="UP000683360"/>
    </source>
</evidence>
<keyword evidence="5" id="KW-1185">Reference proteome</keyword>
<dbReference type="AlphaFoldDB" id="A0A8S3R955"/>
<sequence>MYARRRSSLEEEQLIIDKLFAAIVLKKFKLARILAEGGANVSAKLSSGVTTLMAACDAVTGDCHLEKKYGLIKCLIKNGAKVNECDMFQRTALHYACINGNKETIQILEEHGADTFALDINGKTPYFYLDYNSNIQKTHVSIRRDSIATNSIENFFPSLHRWDSRDFLNSL</sequence>
<dbReference type="InterPro" id="IPR002110">
    <property type="entry name" value="Ankyrin_rpt"/>
</dbReference>
<organism evidence="4 5">
    <name type="scientific">Mytilus edulis</name>
    <name type="common">Blue mussel</name>
    <dbReference type="NCBI Taxonomy" id="6550"/>
    <lineage>
        <taxon>Eukaryota</taxon>
        <taxon>Metazoa</taxon>
        <taxon>Spiralia</taxon>
        <taxon>Lophotrochozoa</taxon>
        <taxon>Mollusca</taxon>
        <taxon>Bivalvia</taxon>
        <taxon>Autobranchia</taxon>
        <taxon>Pteriomorphia</taxon>
        <taxon>Mytilida</taxon>
        <taxon>Mytiloidea</taxon>
        <taxon>Mytilidae</taxon>
        <taxon>Mytilinae</taxon>
        <taxon>Mytilus</taxon>
    </lineage>
</organism>
<feature type="repeat" description="ANK" evidence="3">
    <location>
        <begin position="88"/>
        <end position="120"/>
    </location>
</feature>
<dbReference type="SMART" id="SM00248">
    <property type="entry name" value="ANK"/>
    <property type="match status" value="2"/>
</dbReference>
<accession>A0A8S3R955</accession>
<keyword evidence="2 3" id="KW-0040">ANK repeat</keyword>
<dbReference type="Gene3D" id="1.25.40.20">
    <property type="entry name" value="Ankyrin repeat-containing domain"/>
    <property type="match status" value="1"/>
</dbReference>
<evidence type="ECO:0000256" key="2">
    <source>
        <dbReference type="ARBA" id="ARBA00023043"/>
    </source>
</evidence>
<evidence type="ECO:0000313" key="4">
    <source>
        <dbReference type="EMBL" id="CAG2204374.1"/>
    </source>
</evidence>
<proteinExistence type="predicted"/>
<name>A0A8S3R955_MYTED</name>
<comment type="caution">
    <text evidence="4">The sequence shown here is derived from an EMBL/GenBank/DDBJ whole genome shotgun (WGS) entry which is preliminary data.</text>
</comment>
<dbReference type="Proteomes" id="UP000683360">
    <property type="component" value="Unassembled WGS sequence"/>
</dbReference>
<keyword evidence="1" id="KW-0677">Repeat</keyword>
<dbReference type="SUPFAM" id="SSF48403">
    <property type="entry name" value="Ankyrin repeat"/>
    <property type="match status" value="1"/>
</dbReference>
<evidence type="ECO:0008006" key="6">
    <source>
        <dbReference type="Google" id="ProtNLM"/>
    </source>
</evidence>
<dbReference type="InterPro" id="IPR036770">
    <property type="entry name" value="Ankyrin_rpt-contain_sf"/>
</dbReference>
<dbReference type="PROSITE" id="PS50088">
    <property type="entry name" value="ANK_REPEAT"/>
    <property type="match status" value="1"/>
</dbReference>
<evidence type="ECO:0000256" key="1">
    <source>
        <dbReference type="ARBA" id="ARBA00022737"/>
    </source>
</evidence>
<protein>
    <recommendedName>
        <fullName evidence="6">ANK_REP_REGION domain-containing protein</fullName>
    </recommendedName>
</protein>
<dbReference type="PANTHER" id="PTHR24171:SF9">
    <property type="entry name" value="ANKYRIN REPEAT DOMAIN-CONTAINING PROTEIN 39"/>
    <property type="match status" value="1"/>
</dbReference>
<evidence type="ECO:0000256" key="3">
    <source>
        <dbReference type="PROSITE-ProRule" id="PRU00023"/>
    </source>
</evidence>
<dbReference type="Pfam" id="PF12796">
    <property type="entry name" value="Ank_2"/>
    <property type="match status" value="1"/>
</dbReference>
<dbReference type="PROSITE" id="PS50297">
    <property type="entry name" value="ANK_REP_REGION"/>
    <property type="match status" value="1"/>
</dbReference>
<dbReference type="OrthoDB" id="6066600at2759"/>